<evidence type="ECO:0000256" key="4">
    <source>
        <dbReference type="PIRSR" id="PIRSR600514-1"/>
    </source>
</evidence>
<protein>
    <submittedName>
        <fullName evidence="7">Glycosyl hydrolase family 39</fullName>
    </submittedName>
</protein>
<dbReference type="InterPro" id="IPR017853">
    <property type="entry name" value="GH"/>
</dbReference>
<dbReference type="AlphaFoldDB" id="A0AAU7DHW7"/>
<feature type="signal peptide" evidence="5">
    <location>
        <begin position="1"/>
        <end position="20"/>
    </location>
</feature>
<dbReference type="PANTHER" id="PTHR12631">
    <property type="entry name" value="ALPHA-L-IDURONIDASE"/>
    <property type="match status" value="1"/>
</dbReference>
<feature type="active site" description="Proton donor" evidence="4">
    <location>
        <position position="181"/>
    </location>
</feature>
<dbReference type="GO" id="GO:0005975">
    <property type="term" value="P:carbohydrate metabolic process"/>
    <property type="evidence" value="ECO:0007669"/>
    <property type="project" value="InterPro"/>
</dbReference>
<keyword evidence="5" id="KW-0732">Signal</keyword>
<feature type="chain" id="PRO_5043616246" evidence="5">
    <location>
        <begin position="21"/>
        <end position="501"/>
    </location>
</feature>
<dbReference type="PROSITE" id="PS01027">
    <property type="entry name" value="GLYCOSYL_HYDROL_F39"/>
    <property type="match status" value="1"/>
</dbReference>
<proteinExistence type="inferred from homology"/>
<keyword evidence="2 7" id="KW-0378">Hydrolase</keyword>
<dbReference type="InterPro" id="IPR051923">
    <property type="entry name" value="Glycosyl_Hydrolase_39"/>
</dbReference>
<gene>
    <name evidence="7" type="ORF">P8935_24395</name>
</gene>
<dbReference type="PRINTS" id="PR00745">
    <property type="entry name" value="GLHYDRLASE39"/>
</dbReference>
<dbReference type="InterPro" id="IPR049166">
    <property type="entry name" value="GH39_cat"/>
</dbReference>
<feature type="domain" description="Glycosyl hydrolases family 39 N-terminal catalytic" evidence="6">
    <location>
        <begin position="25"/>
        <end position="468"/>
    </location>
</feature>
<dbReference type="GO" id="GO:0004553">
    <property type="term" value="F:hydrolase activity, hydrolyzing O-glycosyl compounds"/>
    <property type="evidence" value="ECO:0007669"/>
    <property type="project" value="InterPro"/>
</dbReference>
<evidence type="ECO:0000259" key="6">
    <source>
        <dbReference type="Pfam" id="PF01229"/>
    </source>
</evidence>
<keyword evidence="3" id="KW-0326">Glycosidase</keyword>
<dbReference type="Pfam" id="PF01229">
    <property type="entry name" value="Glyco_hydro_39"/>
    <property type="match status" value="1"/>
</dbReference>
<organism evidence="7">
    <name type="scientific">Telmatobacter sp. DSM 110680</name>
    <dbReference type="NCBI Taxonomy" id="3036704"/>
    <lineage>
        <taxon>Bacteria</taxon>
        <taxon>Pseudomonadati</taxon>
        <taxon>Acidobacteriota</taxon>
        <taxon>Terriglobia</taxon>
        <taxon>Terriglobales</taxon>
        <taxon>Acidobacteriaceae</taxon>
        <taxon>Telmatobacter</taxon>
    </lineage>
</organism>
<dbReference type="EMBL" id="CP121196">
    <property type="protein sequence ID" value="XBH17692.1"/>
    <property type="molecule type" value="Genomic_DNA"/>
</dbReference>
<dbReference type="SUPFAM" id="SSF51011">
    <property type="entry name" value="Glycosyl hydrolase domain"/>
    <property type="match status" value="1"/>
</dbReference>
<dbReference type="InterPro" id="IPR000514">
    <property type="entry name" value="Glyco_hydro_39"/>
</dbReference>
<dbReference type="SUPFAM" id="SSF51445">
    <property type="entry name" value="(Trans)glycosidases"/>
    <property type="match status" value="1"/>
</dbReference>
<dbReference type="Gene3D" id="2.60.40.1500">
    <property type="entry name" value="Glycosyl hydrolase domain, family 39"/>
    <property type="match status" value="1"/>
</dbReference>
<evidence type="ECO:0000256" key="3">
    <source>
        <dbReference type="ARBA" id="ARBA00023295"/>
    </source>
</evidence>
<name>A0AAU7DHW7_9BACT</name>
<evidence type="ECO:0000313" key="7">
    <source>
        <dbReference type="EMBL" id="XBH17692.1"/>
    </source>
</evidence>
<evidence type="ECO:0000256" key="1">
    <source>
        <dbReference type="ARBA" id="ARBA00008875"/>
    </source>
</evidence>
<dbReference type="RefSeq" id="WP_348262917.1">
    <property type="nucleotide sequence ID" value="NZ_CP121196.1"/>
</dbReference>
<accession>A0AAU7DHW7</accession>
<dbReference type="Gene3D" id="3.20.20.80">
    <property type="entry name" value="Glycosidases"/>
    <property type="match status" value="1"/>
</dbReference>
<comment type="similarity">
    <text evidence="1">Belongs to the glycosyl hydrolase 39 family.</text>
</comment>
<dbReference type="InterPro" id="IPR049165">
    <property type="entry name" value="GH39_as"/>
</dbReference>
<dbReference type="PANTHER" id="PTHR12631:SF10">
    <property type="entry name" value="BETA-XYLOSIDASE-LIKE PROTEIN-RELATED"/>
    <property type="match status" value="1"/>
</dbReference>
<reference evidence="7" key="1">
    <citation type="submission" date="2023-03" db="EMBL/GenBank/DDBJ databases">
        <title>Edaphobacter sp.</title>
        <authorList>
            <person name="Huber K.J."/>
            <person name="Papendorf J."/>
            <person name="Pilke C."/>
            <person name="Bunk B."/>
            <person name="Sproeer C."/>
            <person name="Pester M."/>
        </authorList>
    </citation>
    <scope>NUCLEOTIDE SEQUENCE</scope>
    <source>
        <strain evidence="7">DSM 110680</strain>
    </source>
</reference>
<evidence type="ECO:0000256" key="2">
    <source>
        <dbReference type="ARBA" id="ARBA00022801"/>
    </source>
</evidence>
<evidence type="ECO:0000256" key="5">
    <source>
        <dbReference type="SAM" id="SignalP"/>
    </source>
</evidence>
<sequence>MKIQTLPVFVGLMIATIAFAQSPVSVTVDAKSAAHPFPHFWEETFGSGRAILALRDNYRKDLTDVHDQVGMRYVRFHAILHDEVGVYDEDDKGSLVYNFTYVDQIYDGLLERKVRPFVEISFMPRKLAAKEAIHPFWYKQSVSPPKDYGKWDALMRAFAEHLVERYGIDEVSQWYFEVWNEPNIDFWAGDPKQATYFELYDHTARALKAVNSRIRVGGPATAAAHWVPEFLSHVKEQQVPVDFVSTHGYADDSVEDMFGSHEEIPMHDRVCRAIAKVDGEIKASAFPSLPLMWTEWNVPSYDKLNARDNWYVGPALARDIRQCDGHVNMMSYWTFDDVFEEGGVKTMPFDGGFGLIAPGRIKKPSFYDFALLHQLGDMRLENAADNVLVTRREDGTLVLAVWNLVDMDKLAQGSPLTIHLNFKGISANATVSIQRVDELHGNPMTLYKSMGSPRYPTLKQVAELNQASALPAPEKAELKRGELDLVLPVNGMALIEVASRK</sequence>